<reference evidence="3 4" key="1">
    <citation type="submission" date="2022-04" db="EMBL/GenBank/DDBJ databases">
        <title>Identification of a novel bacterium isolated from mangrove sediments.</title>
        <authorList>
            <person name="Pan X."/>
        </authorList>
    </citation>
    <scope>NUCLEOTIDE SEQUENCE [LARGE SCALE GENOMIC DNA]</scope>
    <source>
        <strain evidence="3 4">B2638</strain>
    </source>
</reference>
<organism evidence="3 4">
    <name type="scientific">Novosphingobium beihaiensis</name>
    <dbReference type="NCBI Taxonomy" id="2930389"/>
    <lineage>
        <taxon>Bacteria</taxon>
        <taxon>Pseudomonadati</taxon>
        <taxon>Pseudomonadota</taxon>
        <taxon>Alphaproteobacteria</taxon>
        <taxon>Sphingomonadales</taxon>
        <taxon>Sphingomonadaceae</taxon>
        <taxon>Novosphingobium</taxon>
    </lineage>
</organism>
<dbReference type="PANTHER" id="PTHR30273:SF2">
    <property type="entry name" value="PROTEIN FECR"/>
    <property type="match status" value="1"/>
</dbReference>
<protein>
    <submittedName>
        <fullName evidence="3">FecR family protein</fullName>
    </submittedName>
</protein>
<sequence length="334" mass="35576">MTHPADPGAAPPASGDSEAWERALREAVDWTILLDDEPDDAGLHARFERWRAQDPLHDHAWAEAAHTSNLIAQTGKITFLPEAPARSSSPVRPRFRPGRRTVLAGVAAAAVAWIAAPQILQHARADYVTGTGQQRTVTLDDGSTVRMAPGSAIAVAYSGKERHVTLVSGEAYFEVTHNPARPFEVLAGNTAVTVLGTGFDVRLGERATGVSVKHGRVRVTSTSADGRSAILEAGEWAQMPDHGPVRNGHVSAGLVGGWTGHRLTAVDRPLSEVLADLRRYHSGAILLTSRELGRKSVTGTFKTDAPAEAARLIAQPHGGTVRQITPWLIVVSAS</sequence>
<proteinExistence type="predicted"/>
<accession>A0ABT0BPD2</accession>
<feature type="domain" description="FecR protein" evidence="1">
    <location>
        <begin position="126"/>
        <end position="218"/>
    </location>
</feature>
<dbReference type="Gene3D" id="2.60.120.1440">
    <property type="match status" value="1"/>
</dbReference>
<evidence type="ECO:0000313" key="4">
    <source>
        <dbReference type="Proteomes" id="UP001202281"/>
    </source>
</evidence>
<dbReference type="RefSeq" id="WP_243919394.1">
    <property type="nucleotide sequence ID" value="NZ_JALHLG010000007.1"/>
</dbReference>
<evidence type="ECO:0000259" key="1">
    <source>
        <dbReference type="Pfam" id="PF04773"/>
    </source>
</evidence>
<dbReference type="PANTHER" id="PTHR30273">
    <property type="entry name" value="PERIPLASMIC SIGNAL SENSOR AND SIGMA FACTOR ACTIVATOR FECR-RELATED"/>
    <property type="match status" value="1"/>
</dbReference>
<evidence type="ECO:0000259" key="2">
    <source>
        <dbReference type="Pfam" id="PF16220"/>
    </source>
</evidence>
<name>A0ABT0BPD2_9SPHN</name>
<dbReference type="EMBL" id="JALHLG010000007">
    <property type="protein sequence ID" value="MCJ2186691.1"/>
    <property type="molecule type" value="Genomic_DNA"/>
</dbReference>
<dbReference type="InterPro" id="IPR006860">
    <property type="entry name" value="FecR"/>
</dbReference>
<dbReference type="Pfam" id="PF04773">
    <property type="entry name" value="FecR"/>
    <property type="match status" value="1"/>
</dbReference>
<evidence type="ECO:0000313" key="3">
    <source>
        <dbReference type="EMBL" id="MCJ2186691.1"/>
    </source>
</evidence>
<keyword evidence="4" id="KW-1185">Reference proteome</keyword>
<feature type="domain" description="FecR N-terminal" evidence="2">
    <location>
        <begin position="25"/>
        <end position="65"/>
    </location>
</feature>
<dbReference type="Proteomes" id="UP001202281">
    <property type="component" value="Unassembled WGS sequence"/>
</dbReference>
<dbReference type="Pfam" id="PF16220">
    <property type="entry name" value="DUF4880"/>
    <property type="match status" value="1"/>
</dbReference>
<dbReference type="InterPro" id="IPR032623">
    <property type="entry name" value="FecR_N"/>
</dbReference>
<dbReference type="InterPro" id="IPR012373">
    <property type="entry name" value="Ferrdict_sens_TM"/>
</dbReference>
<comment type="caution">
    <text evidence="3">The sequence shown here is derived from an EMBL/GenBank/DDBJ whole genome shotgun (WGS) entry which is preliminary data.</text>
</comment>
<dbReference type="PIRSF" id="PIRSF018266">
    <property type="entry name" value="FecR"/>
    <property type="match status" value="1"/>
</dbReference>
<gene>
    <name evidence="3" type="ORF">MTR66_07695</name>
</gene>